<dbReference type="Proteomes" id="UP000002274">
    <property type="component" value="Chromosome"/>
</dbReference>
<dbReference type="Gene3D" id="3.30.70.260">
    <property type="match status" value="1"/>
</dbReference>
<dbReference type="EC" id="3.5.1.10" evidence="3 4"/>
<dbReference type="Pfam" id="PF00551">
    <property type="entry name" value="Formyl_trans_N"/>
    <property type="match status" value="1"/>
</dbReference>
<dbReference type="AlphaFoldDB" id="A2CE22"/>
<name>A2CE22_PROM3</name>
<dbReference type="KEGG" id="pmf:P9303_30021"/>
<comment type="similarity">
    <text evidence="3">Belongs to the PurU family.</text>
</comment>
<dbReference type="HAMAP" id="MF_01927">
    <property type="entry name" value="PurU"/>
    <property type="match status" value="1"/>
</dbReference>
<dbReference type="InterPro" id="IPR044074">
    <property type="entry name" value="PurU_ACT"/>
</dbReference>
<evidence type="ECO:0000256" key="4">
    <source>
        <dbReference type="NCBIfam" id="TIGR00655"/>
    </source>
</evidence>
<dbReference type="STRING" id="59922.P9303_30021"/>
<dbReference type="HOGENOM" id="CLU_038395_3_0_3"/>
<gene>
    <name evidence="3 6" type="primary">purU</name>
    <name evidence="6" type="ordered locus">P9303_30021</name>
</gene>
<dbReference type="GO" id="GO:0008864">
    <property type="term" value="F:formyltetrahydrofolate deformylase activity"/>
    <property type="evidence" value="ECO:0007669"/>
    <property type="project" value="UniProtKB-UniRule"/>
</dbReference>
<dbReference type="PANTHER" id="PTHR42706">
    <property type="entry name" value="FORMYLTETRAHYDROFOLATE DEFORMYLASE"/>
    <property type="match status" value="1"/>
</dbReference>
<dbReference type="PIRSF" id="PIRSF036480">
    <property type="entry name" value="FormyFH4_hydr"/>
    <property type="match status" value="1"/>
</dbReference>
<evidence type="ECO:0000313" key="7">
    <source>
        <dbReference type="Proteomes" id="UP000002274"/>
    </source>
</evidence>
<evidence type="ECO:0000313" key="6">
    <source>
        <dbReference type="EMBL" id="ABM79732.1"/>
    </source>
</evidence>
<dbReference type="InterPro" id="IPR041729">
    <property type="entry name" value="Formyl-FH4-Hydrolase_C"/>
</dbReference>
<dbReference type="SUPFAM" id="SSF53328">
    <property type="entry name" value="Formyltransferase"/>
    <property type="match status" value="1"/>
</dbReference>
<reference evidence="6 7" key="1">
    <citation type="journal article" date="2007" name="PLoS Genet.">
        <title>Patterns and implications of gene gain and loss in the evolution of Prochlorococcus.</title>
        <authorList>
            <person name="Kettler G.C."/>
            <person name="Martiny A.C."/>
            <person name="Huang K."/>
            <person name="Zucker J."/>
            <person name="Coleman M.L."/>
            <person name="Rodrigue S."/>
            <person name="Chen F."/>
            <person name="Lapidus A."/>
            <person name="Ferriera S."/>
            <person name="Johnson J."/>
            <person name="Steglich C."/>
            <person name="Church G.M."/>
            <person name="Richardson P."/>
            <person name="Chisholm S.W."/>
        </authorList>
    </citation>
    <scope>NUCLEOTIDE SEQUENCE [LARGE SCALE GENOMIC DNA]</scope>
    <source>
        <strain evidence="6 7">MIT 9303</strain>
    </source>
</reference>
<dbReference type="UniPathway" id="UPA00074">
    <property type="reaction ID" value="UER00170"/>
</dbReference>
<comment type="pathway">
    <text evidence="3">Purine metabolism; IMP biosynthesis via de novo pathway; formate from 10-formyl-5,6,7,8-tetrahydrofolate: step 1/1.</text>
</comment>
<comment type="catalytic activity">
    <reaction evidence="3">
        <text>(6R)-10-formyltetrahydrofolate + H2O = (6S)-5,6,7,8-tetrahydrofolate + formate + H(+)</text>
        <dbReference type="Rhea" id="RHEA:19833"/>
        <dbReference type="ChEBI" id="CHEBI:15377"/>
        <dbReference type="ChEBI" id="CHEBI:15378"/>
        <dbReference type="ChEBI" id="CHEBI:15740"/>
        <dbReference type="ChEBI" id="CHEBI:57453"/>
        <dbReference type="ChEBI" id="CHEBI:195366"/>
        <dbReference type="EC" id="3.5.1.10"/>
    </reaction>
</comment>
<feature type="active site" evidence="3">
    <location>
        <position position="240"/>
    </location>
</feature>
<dbReference type="InterPro" id="IPR002376">
    <property type="entry name" value="Formyl_transf_N"/>
</dbReference>
<accession>A2CE22</accession>
<dbReference type="PRINTS" id="PR01575">
    <property type="entry name" value="FFH4HYDRLASE"/>
</dbReference>
<dbReference type="CDD" id="cd08648">
    <property type="entry name" value="FMT_core_Formyl-FH4-Hydrolase_C"/>
    <property type="match status" value="1"/>
</dbReference>
<feature type="domain" description="Formyl transferase N-terminal" evidence="5">
    <location>
        <begin position="102"/>
        <end position="277"/>
    </location>
</feature>
<dbReference type="GO" id="GO:0006189">
    <property type="term" value="P:'de novo' IMP biosynthetic process"/>
    <property type="evidence" value="ECO:0007669"/>
    <property type="project" value="UniProtKB-UniRule"/>
</dbReference>
<comment type="function">
    <text evidence="3">Catalyzes the hydrolysis of 10-formyltetrahydrofolate (formyl-FH4) to formate and tetrahydrofolate (FH4).</text>
</comment>
<protein>
    <recommendedName>
        <fullName evidence="3 4">Formyltetrahydrofolate deformylase</fullName>
        <ecNumber evidence="3 4">3.5.1.10</ecNumber>
    </recommendedName>
    <alternativeName>
        <fullName evidence="3">Formyl-FH(4) hydrolase</fullName>
    </alternativeName>
</protein>
<dbReference type="GO" id="GO:0006730">
    <property type="term" value="P:one-carbon metabolic process"/>
    <property type="evidence" value="ECO:0007669"/>
    <property type="project" value="UniProtKB-KW"/>
</dbReference>
<dbReference type="NCBIfam" id="TIGR00655">
    <property type="entry name" value="PurU"/>
    <property type="match status" value="1"/>
</dbReference>
<proteinExistence type="inferred from homology"/>
<keyword evidence="1 3" id="KW-0554">One-carbon metabolism</keyword>
<dbReference type="SUPFAM" id="SSF55021">
    <property type="entry name" value="ACT-like"/>
    <property type="match status" value="1"/>
</dbReference>
<dbReference type="NCBIfam" id="NF004684">
    <property type="entry name" value="PRK06027.1"/>
    <property type="match status" value="1"/>
</dbReference>
<dbReference type="InterPro" id="IPR036477">
    <property type="entry name" value="Formyl_transf_N_sf"/>
</dbReference>
<dbReference type="CDD" id="cd04875">
    <property type="entry name" value="ACT_F4HF-DF"/>
    <property type="match status" value="1"/>
</dbReference>
<evidence type="ECO:0000256" key="1">
    <source>
        <dbReference type="ARBA" id="ARBA00022563"/>
    </source>
</evidence>
<organism evidence="6 7">
    <name type="scientific">Prochlorococcus marinus (strain MIT 9303)</name>
    <dbReference type="NCBI Taxonomy" id="59922"/>
    <lineage>
        <taxon>Bacteria</taxon>
        <taxon>Bacillati</taxon>
        <taxon>Cyanobacteriota</taxon>
        <taxon>Cyanophyceae</taxon>
        <taxon>Synechococcales</taxon>
        <taxon>Prochlorococcaceae</taxon>
        <taxon>Prochlorococcus</taxon>
    </lineage>
</organism>
<dbReference type="PANTHER" id="PTHR42706:SF1">
    <property type="entry name" value="FORMYLTETRAHYDROFOLATE DEFORMYLASE 2, MITOCHONDRIAL"/>
    <property type="match status" value="1"/>
</dbReference>
<keyword evidence="2 3" id="KW-0378">Hydrolase</keyword>
<keyword evidence="3" id="KW-0658">Purine biosynthesis</keyword>
<dbReference type="RefSeq" id="WP_011827570.1">
    <property type="nucleotide sequence ID" value="NC_008820.1"/>
</dbReference>
<evidence type="ECO:0000259" key="5">
    <source>
        <dbReference type="Pfam" id="PF00551"/>
    </source>
</evidence>
<evidence type="ECO:0000256" key="3">
    <source>
        <dbReference type="HAMAP-Rule" id="MF_01927"/>
    </source>
</evidence>
<dbReference type="InterPro" id="IPR004810">
    <property type="entry name" value="PurU"/>
</dbReference>
<sequence length="296" mass="32999">MSSPLGAVWNPYGYKLRVILQLICPDRPALVSELSGWVAVNGGNILHADHHTDVGAGLFLSRIEFGIEGFGLPREAIAPAVNALADRLGGQAQLHFSDEIPRVAIFASKQSHCLLDLLWRTRSGELPMQVPLVIANHSQLEPLCREFGVCFECVPMTPASKPEAEQTMLDLLAEHRIELVVLAKYMQVLSGAFLERFPTVINIHHSFLPAFKGAQPYHRAWDRGVKVIGATAHYVTEDLDDGPIIEQTIEHVNHRDEVEDLIRKGRDTERLALARALRLHLCRQVMVYRGRTAVFA</sequence>
<dbReference type="InterPro" id="IPR045865">
    <property type="entry name" value="ACT-like_dom_sf"/>
</dbReference>
<evidence type="ECO:0000256" key="2">
    <source>
        <dbReference type="ARBA" id="ARBA00022801"/>
    </source>
</evidence>
<dbReference type="Gene3D" id="3.40.50.170">
    <property type="entry name" value="Formyl transferase, N-terminal domain"/>
    <property type="match status" value="1"/>
</dbReference>
<dbReference type="EMBL" id="CP000554">
    <property type="protein sequence ID" value="ABM79732.1"/>
    <property type="molecule type" value="Genomic_DNA"/>
</dbReference>